<evidence type="ECO:0000313" key="4">
    <source>
        <dbReference type="RefSeq" id="XP_022748039.1"/>
    </source>
</evidence>
<evidence type="ECO:0000313" key="3">
    <source>
        <dbReference type="Proteomes" id="UP000515121"/>
    </source>
</evidence>
<dbReference type="RefSeq" id="XP_022748039.1">
    <property type="nucleotide sequence ID" value="XM_022892304.1"/>
</dbReference>
<reference evidence="4" key="1">
    <citation type="submission" date="2025-08" db="UniProtKB">
        <authorList>
            <consortium name="RefSeq"/>
        </authorList>
    </citation>
    <scope>IDENTIFICATION</scope>
    <source>
        <tissue evidence="4">Fruit stalk</tissue>
    </source>
</reference>
<keyword evidence="1" id="KW-0812">Transmembrane</keyword>
<feature type="transmembrane region" description="Helical" evidence="1">
    <location>
        <begin position="649"/>
        <end position="674"/>
    </location>
</feature>
<organism evidence="3 4">
    <name type="scientific">Durio zibethinus</name>
    <name type="common">Durian</name>
    <dbReference type="NCBI Taxonomy" id="66656"/>
    <lineage>
        <taxon>Eukaryota</taxon>
        <taxon>Viridiplantae</taxon>
        <taxon>Streptophyta</taxon>
        <taxon>Embryophyta</taxon>
        <taxon>Tracheophyta</taxon>
        <taxon>Spermatophyta</taxon>
        <taxon>Magnoliopsida</taxon>
        <taxon>eudicotyledons</taxon>
        <taxon>Gunneridae</taxon>
        <taxon>Pentapetalae</taxon>
        <taxon>rosids</taxon>
        <taxon>malvids</taxon>
        <taxon>Malvales</taxon>
        <taxon>Malvaceae</taxon>
        <taxon>Helicteroideae</taxon>
        <taxon>Durio</taxon>
    </lineage>
</organism>
<sequence length="725" mass="82206">MEAHNICSSAIVGEVLKGQENYANWRVCIRNYLWVRDLWDVVEETSEPPKQEEIGDEAHLKTWWKRNVSALHAIQISCAPNMLSYIVDMTTANDAWKTLAQKCQQPPMPAEDAITPMPAEDALTQPVAVVVERTHTLELVKSISRSDLENTFRLLKENPHLVNAKIFVNTERKPLHFAVTVGNLVMVDELLRYMSEEDVKIQDHWGRTALHFAAMSPGNTMIAESLIRKNEELLTIPDNEVGVIPLVLACQRGHKDIAHYLYNETTPAYLLSPENQTQAVSFLCWCVDSKLFDVALDMLRRCPRLAFAKTNNQWNAVLALSRQHSAFLSSSGLSFWQRMIYSRLKVKRSEVLSSDDNVRINTHQQQDQKETKNFMMQGIKQIYDLKQTHFYAHELLLLISNSISALNVEEIHQSSVVEAIINAAQRGMTEFIVEIIKTNPDLLGSVDKDNRTIFHIAVAYRQEKLFSLIYGLEALKYDFPNYRDNYCNNILHLAGQLEPQSQLKLDQISGAALQMQRELQWFKEVESIVPPAFKERENGNGKTPYEVFDQIHANLVKKGEQWMKDIAQSSTIVGTLIITITFAALFTVPGGNNQDTGIPILLTKKLFKLFIILDAVSLFSSSTSVLVFVGILTSRYSKDDFLTSLPTKLIIGLLALFISIATMMVAFCSTVIIMLKGQLELVIPIVLLAAIPICLFVWLQFPLLWTVSISTYGPGIFDRKVKKWF</sequence>
<protein>
    <submittedName>
        <fullName evidence="4">Uncharacterized protein LOC111297652</fullName>
    </submittedName>
</protein>
<dbReference type="Pfam" id="PF13962">
    <property type="entry name" value="PGG"/>
    <property type="match status" value="1"/>
</dbReference>
<dbReference type="Pfam" id="PF14223">
    <property type="entry name" value="Retrotran_gag_2"/>
    <property type="match status" value="1"/>
</dbReference>
<dbReference type="InterPro" id="IPR026961">
    <property type="entry name" value="PGG_dom"/>
</dbReference>
<dbReference type="Proteomes" id="UP000515121">
    <property type="component" value="Unplaced"/>
</dbReference>
<dbReference type="InterPro" id="IPR036770">
    <property type="entry name" value="Ankyrin_rpt-contain_sf"/>
</dbReference>
<dbReference type="GO" id="GO:0016020">
    <property type="term" value="C:membrane"/>
    <property type="evidence" value="ECO:0007669"/>
    <property type="project" value="TreeGrafter"/>
</dbReference>
<evidence type="ECO:0000259" key="2">
    <source>
        <dbReference type="Pfam" id="PF13962"/>
    </source>
</evidence>
<dbReference type="PANTHER" id="PTHR24177:SF329">
    <property type="entry name" value="ANKYRIN REPEAT PROTEIN"/>
    <property type="match status" value="1"/>
</dbReference>
<dbReference type="SMART" id="SM00248">
    <property type="entry name" value="ANK"/>
    <property type="match status" value="4"/>
</dbReference>
<dbReference type="SUPFAM" id="SSF48403">
    <property type="entry name" value="Ankyrin repeat"/>
    <property type="match status" value="1"/>
</dbReference>
<evidence type="ECO:0000256" key="1">
    <source>
        <dbReference type="SAM" id="Phobius"/>
    </source>
</evidence>
<name>A0A6P5Z5P3_DURZI</name>
<keyword evidence="1" id="KW-0472">Membrane</keyword>
<feature type="domain" description="PGG" evidence="2">
    <location>
        <begin position="561"/>
        <end position="673"/>
    </location>
</feature>
<dbReference type="GeneID" id="111297652"/>
<feature type="transmembrane region" description="Helical" evidence="1">
    <location>
        <begin position="566"/>
        <end position="588"/>
    </location>
</feature>
<dbReference type="OrthoDB" id="1001633at2759"/>
<accession>A0A6P5Z5P3</accession>
<dbReference type="PANTHER" id="PTHR24177">
    <property type="entry name" value="CASKIN"/>
    <property type="match status" value="1"/>
</dbReference>
<keyword evidence="1" id="KW-1133">Transmembrane helix</keyword>
<dbReference type="InterPro" id="IPR002110">
    <property type="entry name" value="Ankyrin_rpt"/>
</dbReference>
<feature type="transmembrane region" description="Helical" evidence="1">
    <location>
        <begin position="609"/>
        <end position="629"/>
    </location>
</feature>
<proteinExistence type="predicted"/>
<dbReference type="KEGG" id="dzi:111297652"/>
<feature type="transmembrane region" description="Helical" evidence="1">
    <location>
        <begin position="681"/>
        <end position="701"/>
    </location>
</feature>
<dbReference type="AlphaFoldDB" id="A0A6P5Z5P3"/>
<dbReference type="Pfam" id="PF12796">
    <property type="entry name" value="Ank_2"/>
    <property type="match status" value="1"/>
</dbReference>
<keyword evidence="3" id="KW-1185">Reference proteome</keyword>
<gene>
    <name evidence="4" type="primary">LOC111297652</name>
</gene>
<dbReference type="Gene3D" id="1.25.40.20">
    <property type="entry name" value="Ankyrin repeat-containing domain"/>
    <property type="match status" value="2"/>
</dbReference>